<dbReference type="EMBL" id="JACEIK010005507">
    <property type="protein sequence ID" value="MCE0481683.1"/>
    <property type="molecule type" value="Genomic_DNA"/>
</dbReference>
<comment type="caution">
    <text evidence="1">The sequence shown here is derived from an EMBL/GenBank/DDBJ whole genome shotgun (WGS) entry which is preliminary data.</text>
</comment>
<reference evidence="1 2" key="1">
    <citation type="journal article" date="2021" name="BMC Genomics">
        <title>Datura genome reveals duplications of psychoactive alkaloid biosynthetic genes and high mutation rate following tissue culture.</title>
        <authorList>
            <person name="Rajewski A."/>
            <person name="Carter-House D."/>
            <person name="Stajich J."/>
            <person name="Litt A."/>
        </authorList>
    </citation>
    <scope>NUCLEOTIDE SEQUENCE [LARGE SCALE GENOMIC DNA]</scope>
    <source>
        <strain evidence="1">AR-01</strain>
    </source>
</reference>
<organism evidence="1 2">
    <name type="scientific">Datura stramonium</name>
    <name type="common">Jimsonweed</name>
    <name type="synonym">Common thornapple</name>
    <dbReference type="NCBI Taxonomy" id="4076"/>
    <lineage>
        <taxon>Eukaryota</taxon>
        <taxon>Viridiplantae</taxon>
        <taxon>Streptophyta</taxon>
        <taxon>Embryophyta</taxon>
        <taxon>Tracheophyta</taxon>
        <taxon>Spermatophyta</taxon>
        <taxon>Magnoliopsida</taxon>
        <taxon>eudicotyledons</taxon>
        <taxon>Gunneridae</taxon>
        <taxon>Pentapetalae</taxon>
        <taxon>asterids</taxon>
        <taxon>lamiids</taxon>
        <taxon>Solanales</taxon>
        <taxon>Solanaceae</taxon>
        <taxon>Solanoideae</taxon>
        <taxon>Datureae</taxon>
        <taxon>Datura</taxon>
    </lineage>
</organism>
<name>A0ABS8VLJ5_DATST</name>
<gene>
    <name evidence="1" type="ORF">HAX54_039614</name>
</gene>
<dbReference type="Proteomes" id="UP000823775">
    <property type="component" value="Unassembled WGS sequence"/>
</dbReference>
<keyword evidence="2" id="KW-1185">Reference proteome</keyword>
<evidence type="ECO:0000313" key="2">
    <source>
        <dbReference type="Proteomes" id="UP000823775"/>
    </source>
</evidence>
<accession>A0ABS8VLJ5</accession>
<evidence type="ECO:0000313" key="1">
    <source>
        <dbReference type="EMBL" id="MCE0481683.1"/>
    </source>
</evidence>
<proteinExistence type="predicted"/>
<sequence length="119" mass="13513">MASHTNKGKEIVEASKGFKRLRKGTKGLSSLANGALARRFGERAVEPHRLSWFKSQKEVKYAHENWIDEGLLALEFSTIPDKVHELRLGYIFVEPEKCNLTLIVFMMLTDNLYDACDVG</sequence>
<protein>
    <submittedName>
        <fullName evidence="1">Uncharacterized protein</fullName>
    </submittedName>
</protein>